<keyword evidence="1" id="KW-0175">Coiled coil</keyword>
<protein>
    <recommendedName>
        <fullName evidence="4">F-box domain-containing protein</fullName>
    </recommendedName>
</protein>
<accession>A0AAD7CF72</accession>
<evidence type="ECO:0000256" key="1">
    <source>
        <dbReference type="SAM" id="Coils"/>
    </source>
</evidence>
<gene>
    <name evidence="2" type="ORF">B0H17DRAFT_448265</name>
</gene>
<organism evidence="2 3">
    <name type="scientific">Mycena rosella</name>
    <name type="common">Pink bonnet</name>
    <name type="synonym">Agaricus rosellus</name>
    <dbReference type="NCBI Taxonomy" id="1033263"/>
    <lineage>
        <taxon>Eukaryota</taxon>
        <taxon>Fungi</taxon>
        <taxon>Dikarya</taxon>
        <taxon>Basidiomycota</taxon>
        <taxon>Agaricomycotina</taxon>
        <taxon>Agaricomycetes</taxon>
        <taxon>Agaricomycetidae</taxon>
        <taxon>Agaricales</taxon>
        <taxon>Marasmiineae</taxon>
        <taxon>Mycenaceae</taxon>
        <taxon>Mycena</taxon>
    </lineage>
</organism>
<feature type="coiled-coil region" evidence="1">
    <location>
        <begin position="26"/>
        <end position="53"/>
    </location>
</feature>
<dbReference type="EMBL" id="JARKIE010000391">
    <property type="protein sequence ID" value="KAJ7645820.1"/>
    <property type="molecule type" value="Genomic_DNA"/>
</dbReference>
<keyword evidence="3" id="KW-1185">Reference proteome</keyword>
<evidence type="ECO:0000313" key="2">
    <source>
        <dbReference type="EMBL" id="KAJ7645820.1"/>
    </source>
</evidence>
<evidence type="ECO:0008006" key="4">
    <source>
        <dbReference type="Google" id="ProtNLM"/>
    </source>
</evidence>
<dbReference type="AlphaFoldDB" id="A0AAD7CF72"/>
<proteinExistence type="predicted"/>
<reference evidence="2" key="1">
    <citation type="submission" date="2023-03" db="EMBL/GenBank/DDBJ databases">
        <title>Massive genome expansion in bonnet fungi (Mycena s.s.) driven by repeated elements and novel gene families across ecological guilds.</title>
        <authorList>
            <consortium name="Lawrence Berkeley National Laboratory"/>
            <person name="Harder C.B."/>
            <person name="Miyauchi S."/>
            <person name="Viragh M."/>
            <person name="Kuo A."/>
            <person name="Thoen E."/>
            <person name="Andreopoulos B."/>
            <person name="Lu D."/>
            <person name="Skrede I."/>
            <person name="Drula E."/>
            <person name="Henrissat B."/>
            <person name="Morin E."/>
            <person name="Kohler A."/>
            <person name="Barry K."/>
            <person name="LaButti K."/>
            <person name="Morin E."/>
            <person name="Salamov A."/>
            <person name="Lipzen A."/>
            <person name="Mereny Z."/>
            <person name="Hegedus B."/>
            <person name="Baldrian P."/>
            <person name="Stursova M."/>
            <person name="Weitz H."/>
            <person name="Taylor A."/>
            <person name="Grigoriev I.V."/>
            <person name="Nagy L.G."/>
            <person name="Martin F."/>
            <person name="Kauserud H."/>
        </authorList>
    </citation>
    <scope>NUCLEOTIDE SEQUENCE</scope>
    <source>
        <strain evidence="2">CBHHK067</strain>
    </source>
</reference>
<comment type="caution">
    <text evidence="2">The sequence shown here is derived from an EMBL/GenBank/DDBJ whole genome shotgun (WGS) entry which is preliminary data.</text>
</comment>
<sequence length="196" mass="22205">MLDVPLDKSALSHLLLSNVAPSNSQLQIARAILSQTEQEIEKLEAEILSLTDISDRVVRLAEENHAAEDSALQLQSVISPWRRLPSELLAEIFLFCWCDYWDYPSLTEYAPLLLLYLCRSWRALAFANPALWSELYWYITKNEDIGIVDTWISRCGACSLYMDIDLPLVGADSNPPALFLGVERLFQTQSPKEDIG</sequence>
<evidence type="ECO:0000313" key="3">
    <source>
        <dbReference type="Proteomes" id="UP001221757"/>
    </source>
</evidence>
<dbReference type="Proteomes" id="UP001221757">
    <property type="component" value="Unassembled WGS sequence"/>
</dbReference>
<name>A0AAD7CF72_MYCRO</name>